<sequence>MEDDADELESLVTLSCYEQRNPGTFDPAKRRRRIKGKAAATEDVEKSVNATKRPSNSYTDKQRHLFIWLLEERLVSAAAAAREVGVNIRTGQSWAKAYRDDPEKKVPMPKTDKKRGPKPTLLATEHKSHVINYIDENATATVSDVMDSLTNAFMDLKLTKSSVQQFMTNECNLSFKRVQLHAVKRNSPETIQQRYDWAMKYQGTTMDFLTNCVFIDESAFHINLKRNYGWAPKGK</sequence>
<accession>A0A0B7N874</accession>
<feature type="region of interest" description="Disordered" evidence="1">
    <location>
        <begin position="100"/>
        <end position="120"/>
    </location>
</feature>
<keyword evidence="3" id="KW-1185">Reference proteome</keyword>
<dbReference type="InterPro" id="IPR036397">
    <property type="entry name" value="RNaseH_sf"/>
</dbReference>
<name>A0A0B7N874_9FUNG</name>
<dbReference type="STRING" id="35722.A0A0B7N874"/>
<evidence type="ECO:0000313" key="2">
    <source>
        <dbReference type="EMBL" id="CEP11615.1"/>
    </source>
</evidence>
<dbReference type="InterPro" id="IPR009057">
    <property type="entry name" value="Homeodomain-like_sf"/>
</dbReference>
<dbReference type="GO" id="GO:0003676">
    <property type="term" value="F:nucleic acid binding"/>
    <property type="evidence" value="ECO:0007669"/>
    <property type="project" value="InterPro"/>
</dbReference>
<feature type="region of interest" description="Disordered" evidence="1">
    <location>
        <begin position="21"/>
        <end position="56"/>
    </location>
</feature>
<reference evidence="2 3" key="1">
    <citation type="submission" date="2014-09" db="EMBL/GenBank/DDBJ databases">
        <authorList>
            <person name="Ellenberger Sabrina"/>
        </authorList>
    </citation>
    <scope>NUCLEOTIDE SEQUENCE [LARGE SCALE GENOMIC DNA]</scope>
    <source>
        <strain evidence="2 3">CBS 412.66</strain>
    </source>
</reference>
<dbReference type="OrthoDB" id="2207820at2759"/>
<gene>
    <name evidence="2" type="primary">PARPA_05493.1 scaffold 18539</name>
</gene>
<proteinExistence type="predicted"/>
<dbReference type="AlphaFoldDB" id="A0A0B7N874"/>
<evidence type="ECO:0000256" key="1">
    <source>
        <dbReference type="SAM" id="MobiDB-lite"/>
    </source>
</evidence>
<evidence type="ECO:0000313" key="3">
    <source>
        <dbReference type="Proteomes" id="UP000054107"/>
    </source>
</evidence>
<dbReference type="SUPFAM" id="SSF46689">
    <property type="entry name" value="Homeodomain-like"/>
    <property type="match status" value="1"/>
</dbReference>
<dbReference type="Proteomes" id="UP000054107">
    <property type="component" value="Unassembled WGS sequence"/>
</dbReference>
<evidence type="ECO:0008006" key="4">
    <source>
        <dbReference type="Google" id="ProtNLM"/>
    </source>
</evidence>
<dbReference type="EMBL" id="LN726688">
    <property type="protein sequence ID" value="CEP11615.1"/>
    <property type="molecule type" value="Genomic_DNA"/>
</dbReference>
<dbReference type="Gene3D" id="3.30.420.10">
    <property type="entry name" value="Ribonuclease H-like superfamily/Ribonuclease H"/>
    <property type="match status" value="1"/>
</dbReference>
<protein>
    <recommendedName>
        <fullName evidence="4">Homeodomain-like DNA binding domain-containing transcription factor</fullName>
    </recommendedName>
</protein>
<organism evidence="2 3">
    <name type="scientific">Parasitella parasitica</name>
    <dbReference type="NCBI Taxonomy" id="35722"/>
    <lineage>
        <taxon>Eukaryota</taxon>
        <taxon>Fungi</taxon>
        <taxon>Fungi incertae sedis</taxon>
        <taxon>Mucoromycota</taxon>
        <taxon>Mucoromycotina</taxon>
        <taxon>Mucoromycetes</taxon>
        <taxon>Mucorales</taxon>
        <taxon>Mucorineae</taxon>
        <taxon>Mucoraceae</taxon>
        <taxon>Parasitella</taxon>
    </lineage>
</organism>
<feature type="non-terminal residue" evidence="2">
    <location>
        <position position="235"/>
    </location>
</feature>